<accession>L7CFR8</accession>
<sequence length="197" mass="21564">MDPPSLDDQTFSATDVGAKIPNYTPGAQWGTQAEPFSLMQDPLQAEVSINAYAKPQGMTLSVWAKESNENWPNREIVNERAAGLDGKPIAMTWDENGRLWICETVDYPNELNEKPAVGRDRIKICEDTDSDGQADKFTVFADNLSIPSTLVCYRGGVIVQDGQTTIYLKDTNGDGKADFRQSLITGWAMGDTHGGVS</sequence>
<evidence type="ECO:0000313" key="2">
    <source>
        <dbReference type="EMBL" id="ELP32705.1"/>
    </source>
</evidence>
<name>L7CFR8_RHOBT</name>
<evidence type="ECO:0000259" key="1">
    <source>
        <dbReference type="Pfam" id="PF23500"/>
    </source>
</evidence>
<evidence type="ECO:0000313" key="3">
    <source>
        <dbReference type="Proteomes" id="UP000010959"/>
    </source>
</evidence>
<dbReference type="InterPro" id="IPR055557">
    <property type="entry name" value="DUF7133"/>
</dbReference>
<dbReference type="PANTHER" id="PTHR33546">
    <property type="entry name" value="LARGE, MULTIFUNCTIONAL SECRETED PROTEIN-RELATED"/>
    <property type="match status" value="1"/>
</dbReference>
<dbReference type="EMBL" id="AMWG01000094">
    <property type="protein sequence ID" value="ELP32705.1"/>
    <property type="molecule type" value="Genomic_DNA"/>
</dbReference>
<dbReference type="Proteomes" id="UP000010959">
    <property type="component" value="Unassembled WGS sequence"/>
</dbReference>
<protein>
    <recommendedName>
        <fullName evidence="1">DUF7133 domain-containing protein</fullName>
    </recommendedName>
</protein>
<dbReference type="PANTHER" id="PTHR33546:SF1">
    <property type="entry name" value="LARGE, MULTIFUNCTIONAL SECRETED PROTEIN"/>
    <property type="match status" value="1"/>
</dbReference>
<comment type="caution">
    <text evidence="2">The sequence shown here is derived from an EMBL/GenBank/DDBJ whole genome shotgun (WGS) entry which is preliminary data.</text>
</comment>
<gene>
    <name evidence="2" type="ORF">RBSWK_03393</name>
</gene>
<feature type="domain" description="DUF7133" evidence="1">
    <location>
        <begin position="87"/>
        <end position="196"/>
    </location>
</feature>
<reference evidence="2 3" key="1">
    <citation type="journal article" date="2013" name="Mar. Genomics">
        <title>Expression of sulfatases in Rhodopirellula baltica and the diversity of sulfatases in the genus Rhodopirellula.</title>
        <authorList>
            <person name="Wegner C.E."/>
            <person name="Richter-Heitmann T."/>
            <person name="Klindworth A."/>
            <person name="Klockow C."/>
            <person name="Richter M."/>
            <person name="Achstetter T."/>
            <person name="Glockner F.O."/>
            <person name="Harder J."/>
        </authorList>
    </citation>
    <scope>NUCLEOTIDE SEQUENCE [LARGE SCALE GENOMIC DNA]</scope>
    <source>
        <strain evidence="2 3">SWK14</strain>
    </source>
</reference>
<organism evidence="2 3">
    <name type="scientific">Rhodopirellula baltica SWK14</name>
    <dbReference type="NCBI Taxonomy" id="993516"/>
    <lineage>
        <taxon>Bacteria</taxon>
        <taxon>Pseudomonadati</taxon>
        <taxon>Planctomycetota</taxon>
        <taxon>Planctomycetia</taxon>
        <taxon>Pirellulales</taxon>
        <taxon>Pirellulaceae</taxon>
        <taxon>Rhodopirellula</taxon>
    </lineage>
</organism>
<dbReference type="SUPFAM" id="SSF63829">
    <property type="entry name" value="Calcium-dependent phosphotriesterase"/>
    <property type="match status" value="1"/>
</dbReference>
<proteinExistence type="predicted"/>
<feature type="non-terminal residue" evidence="2">
    <location>
        <position position="197"/>
    </location>
</feature>
<dbReference type="Pfam" id="PF23500">
    <property type="entry name" value="DUF7133"/>
    <property type="match status" value="1"/>
</dbReference>
<dbReference type="AlphaFoldDB" id="L7CFR8"/>